<dbReference type="PROSITE" id="PS50104">
    <property type="entry name" value="TIR"/>
    <property type="match status" value="1"/>
</dbReference>
<dbReference type="EMBL" id="CP133217">
    <property type="protein sequence ID" value="WML86729.1"/>
    <property type="molecule type" value="Genomic_DNA"/>
</dbReference>
<protein>
    <submittedName>
        <fullName evidence="4">TIR domain-containing protein</fullName>
    </submittedName>
</protein>
<organism evidence="4">
    <name type="scientific">Thiothrix subterranea</name>
    <dbReference type="NCBI Taxonomy" id="2735563"/>
    <lineage>
        <taxon>Bacteria</taxon>
        <taxon>Pseudomonadati</taxon>
        <taxon>Pseudomonadota</taxon>
        <taxon>Gammaproteobacteria</taxon>
        <taxon>Thiotrichales</taxon>
        <taxon>Thiotrichaceae</taxon>
        <taxon>Thiothrix</taxon>
    </lineage>
</organism>
<dbReference type="Proteomes" id="UP001223336">
    <property type="component" value="Unassembled WGS sequence"/>
</dbReference>
<gene>
    <name evidence="3" type="ORF">RCC75_04675</name>
    <name evidence="4" type="ORF">RCG00_20905</name>
</gene>
<accession>A0AA51MN15</accession>
<reference evidence="4 5" key="1">
    <citation type="submission" date="2023-08" db="EMBL/GenBank/DDBJ databases">
        <title>New molecular markers tilS and rpoB for phylogenetic and monitoring studies of the genus Thiothrix biodiversity.</title>
        <authorList>
            <person name="Ravin N.V."/>
            <person name="Smolyakov D."/>
            <person name="Markov N.D."/>
            <person name="Beletsky A.V."/>
            <person name="Mardanov A.V."/>
            <person name="Rudenko T.S."/>
            <person name="Grabovich M.Y."/>
        </authorList>
    </citation>
    <scope>NUCLEOTIDE SEQUENCE</scope>
    <source>
        <strain evidence="4">DNT52</strain>
        <strain evidence="3 5">H33</strain>
    </source>
</reference>
<dbReference type="AlphaFoldDB" id="A0AA51MN15"/>
<evidence type="ECO:0000313" key="3">
    <source>
        <dbReference type="EMBL" id="MDQ5767809.1"/>
    </source>
</evidence>
<evidence type="ECO:0000313" key="5">
    <source>
        <dbReference type="Proteomes" id="UP001223336"/>
    </source>
</evidence>
<feature type="compositionally biased region" description="Acidic residues" evidence="1">
    <location>
        <begin position="134"/>
        <end position="144"/>
    </location>
</feature>
<dbReference type="GO" id="GO:0007165">
    <property type="term" value="P:signal transduction"/>
    <property type="evidence" value="ECO:0007669"/>
    <property type="project" value="InterPro"/>
</dbReference>
<dbReference type="RefSeq" id="WP_308133946.1">
    <property type="nucleotide sequence ID" value="NZ_CP133197.1"/>
</dbReference>
<dbReference type="SUPFAM" id="SSF52200">
    <property type="entry name" value="Toll/Interleukin receptor TIR domain"/>
    <property type="match status" value="1"/>
</dbReference>
<evidence type="ECO:0000313" key="4">
    <source>
        <dbReference type="EMBL" id="WML86729.1"/>
    </source>
</evidence>
<name>A0AA51MN15_9GAMM</name>
<dbReference type="Gene3D" id="3.40.50.10140">
    <property type="entry name" value="Toll/interleukin-1 receptor homology (TIR) domain"/>
    <property type="match status" value="1"/>
</dbReference>
<keyword evidence="5" id="KW-1185">Reference proteome</keyword>
<feature type="region of interest" description="Disordered" evidence="1">
    <location>
        <begin position="131"/>
        <end position="153"/>
    </location>
</feature>
<dbReference type="Pfam" id="PF13676">
    <property type="entry name" value="TIR_2"/>
    <property type="match status" value="1"/>
</dbReference>
<feature type="domain" description="TIR" evidence="2">
    <location>
        <begin position="1"/>
        <end position="125"/>
    </location>
</feature>
<dbReference type="EMBL" id="JAVFKN010000004">
    <property type="protein sequence ID" value="MDQ5767809.1"/>
    <property type="molecule type" value="Genomic_DNA"/>
</dbReference>
<dbReference type="InterPro" id="IPR000157">
    <property type="entry name" value="TIR_dom"/>
</dbReference>
<evidence type="ECO:0000256" key="1">
    <source>
        <dbReference type="SAM" id="MobiDB-lite"/>
    </source>
</evidence>
<sequence length="324" mass="36279">MHDIFISYSRQDKPWVDTLAAALIAQGYAVWWDAELLPGQNFENAIKHVLDNARCVVTVWSTASVDSLWVREESSYALQRNVLIPVLYQPVTLPMPFGRIHTADLQGWQGDTNDPRFQTLLRGIAQYCPRTTETEENAPEESPADVDPLPDERTSGESVIHRWKWFAAALFTAIGLIFTAAGGYNDLKQVWEEFTSPTLLLDYEPKGNILVGDSIYLTFSASHKGYATLWNQDAKGVVTKILPEKGSSTLHFTPQYNGETIELQATSGNGSDRFILLWTPEGKPDHLGYSQFDNEAAFNAALKKLEVDGLKKQEIIVPVYQTNP</sequence>
<proteinExistence type="predicted"/>
<evidence type="ECO:0000259" key="2">
    <source>
        <dbReference type="PROSITE" id="PS50104"/>
    </source>
</evidence>
<dbReference type="Proteomes" id="UP001229862">
    <property type="component" value="Chromosome"/>
</dbReference>
<dbReference type="InterPro" id="IPR035897">
    <property type="entry name" value="Toll_tir_struct_dom_sf"/>
</dbReference>